<reference evidence="3" key="1">
    <citation type="submission" date="2024-02" db="EMBL/GenBank/DDBJ databases">
        <title>Draft genome sequence of new strains in genus Ureaplasma.</title>
        <authorList>
            <person name="Nakajima Y."/>
            <person name="Segawa T."/>
        </authorList>
    </citation>
    <scope>NUCLEOTIDE SEQUENCE [LARGE SCALE GENOMIC DNA]</scope>
    <source>
        <strain evidence="3">OM1</strain>
    </source>
</reference>
<evidence type="ECO:0000313" key="3">
    <source>
        <dbReference type="EMBL" id="GAA5414960.1"/>
    </source>
</evidence>
<gene>
    <name evidence="3" type="ORF">UREOM_6710</name>
</gene>
<keyword evidence="1" id="KW-0808">Transferase</keyword>
<keyword evidence="4" id="KW-1185">Reference proteome</keyword>
<evidence type="ECO:0000313" key="4">
    <source>
        <dbReference type="Proteomes" id="UP001449582"/>
    </source>
</evidence>
<dbReference type="InterPro" id="IPR008278">
    <property type="entry name" value="4-PPantetheinyl_Trfase_dom"/>
</dbReference>
<name>A0ABP9U7E6_9BACT</name>
<evidence type="ECO:0000259" key="2">
    <source>
        <dbReference type="Pfam" id="PF01648"/>
    </source>
</evidence>
<protein>
    <submittedName>
        <fullName evidence="3">Holo-ACP synthase</fullName>
    </submittedName>
</protein>
<comment type="caution">
    <text evidence="3">The sequence shown here is derived from an EMBL/GenBank/DDBJ whole genome shotgun (WGS) entry which is preliminary data.</text>
</comment>
<sequence>MIRMDYWPTGHGIDIVDLNRNEFNDLEFSKRYMTPAEYEYGKTHFADNDLARRNYNAAIWSLKEAIIKATNHEVIFSKIEIKLTSEAPQCQLENFHLLLSLSFERTMIIASAIAYKIDNFSNKKA</sequence>
<dbReference type="Gene3D" id="3.90.470.20">
    <property type="entry name" value="4'-phosphopantetheinyl transferase domain"/>
    <property type="match status" value="1"/>
</dbReference>
<organism evidence="3 4">
    <name type="scientific">Ureaplasma ceti</name>
    <dbReference type="NCBI Taxonomy" id="3119530"/>
    <lineage>
        <taxon>Bacteria</taxon>
        <taxon>Bacillati</taxon>
        <taxon>Mycoplasmatota</taxon>
        <taxon>Mycoplasmoidales</taxon>
        <taxon>Mycoplasmoidaceae</taxon>
        <taxon>Ureaplasma</taxon>
    </lineage>
</organism>
<proteinExistence type="predicted"/>
<evidence type="ECO:0000256" key="1">
    <source>
        <dbReference type="ARBA" id="ARBA00022679"/>
    </source>
</evidence>
<accession>A0ABP9U7E6</accession>
<dbReference type="EMBL" id="BAABQM010000006">
    <property type="protein sequence ID" value="GAA5414960.1"/>
    <property type="molecule type" value="Genomic_DNA"/>
</dbReference>
<dbReference type="InterPro" id="IPR037143">
    <property type="entry name" value="4-PPantetheinyl_Trfase_dom_sf"/>
</dbReference>
<dbReference type="Proteomes" id="UP001449582">
    <property type="component" value="Unassembled WGS sequence"/>
</dbReference>
<feature type="domain" description="4'-phosphopantetheinyl transferase" evidence="2">
    <location>
        <begin position="12"/>
        <end position="87"/>
    </location>
</feature>
<dbReference type="SUPFAM" id="SSF56214">
    <property type="entry name" value="4'-phosphopantetheinyl transferase"/>
    <property type="match status" value="1"/>
</dbReference>
<dbReference type="Pfam" id="PF01648">
    <property type="entry name" value="ACPS"/>
    <property type="match status" value="1"/>
</dbReference>